<dbReference type="EMBL" id="FUWX01000005">
    <property type="protein sequence ID" value="SJZ45034.1"/>
    <property type="molecule type" value="Genomic_DNA"/>
</dbReference>
<dbReference type="InterPro" id="IPR001405">
    <property type="entry name" value="UPF0758"/>
</dbReference>
<dbReference type="SUPFAM" id="SSF102712">
    <property type="entry name" value="JAB1/MPN domain"/>
    <property type="match status" value="1"/>
</dbReference>
<evidence type="ECO:0000313" key="9">
    <source>
        <dbReference type="Proteomes" id="UP000191153"/>
    </source>
</evidence>
<dbReference type="PANTHER" id="PTHR30471">
    <property type="entry name" value="DNA REPAIR PROTEIN RADC"/>
    <property type="match status" value="1"/>
</dbReference>
<keyword evidence="1" id="KW-0645">Protease</keyword>
<dbReference type="InterPro" id="IPR010994">
    <property type="entry name" value="RuvA_2-like"/>
</dbReference>
<evidence type="ECO:0000256" key="3">
    <source>
        <dbReference type="ARBA" id="ARBA00022801"/>
    </source>
</evidence>
<keyword evidence="3" id="KW-0378">Hydrolase</keyword>
<dbReference type="SUPFAM" id="SSF47781">
    <property type="entry name" value="RuvA domain 2-like"/>
    <property type="match status" value="1"/>
</dbReference>
<evidence type="ECO:0000313" key="8">
    <source>
        <dbReference type="EMBL" id="SJZ45034.1"/>
    </source>
</evidence>
<dbReference type="Pfam" id="PF20582">
    <property type="entry name" value="UPF0758_N"/>
    <property type="match status" value="1"/>
</dbReference>
<reference evidence="8 9" key="1">
    <citation type="submission" date="2017-02" db="EMBL/GenBank/DDBJ databases">
        <authorList>
            <person name="Peterson S.W."/>
        </authorList>
    </citation>
    <scope>NUCLEOTIDE SEQUENCE [LARGE SCALE GENOMIC DNA]</scope>
    <source>
        <strain evidence="8 9">ATCC 700028</strain>
    </source>
</reference>
<dbReference type="CDD" id="cd08071">
    <property type="entry name" value="MPN_DUF2466"/>
    <property type="match status" value="1"/>
</dbReference>
<keyword evidence="4" id="KW-0862">Zinc</keyword>
<dbReference type="PANTHER" id="PTHR30471:SF3">
    <property type="entry name" value="UPF0758 PROTEIN YEES-RELATED"/>
    <property type="match status" value="1"/>
</dbReference>
<dbReference type="Proteomes" id="UP000191153">
    <property type="component" value="Unassembled WGS sequence"/>
</dbReference>
<evidence type="ECO:0000256" key="5">
    <source>
        <dbReference type="ARBA" id="ARBA00023049"/>
    </source>
</evidence>
<gene>
    <name evidence="8" type="ORF">SAMN02745174_00554</name>
</gene>
<dbReference type="NCBIfam" id="TIGR00608">
    <property type="entry name" value="radc"/>
    <property type="match status" value="1"/>
</dbReference>
<dbReference type="PROSITE" id="PS01302">
    <property type="entry name" value="UPF0758"/>
    <property type="match status" value="1"/>
</dbReference>
<accession>A0A1T4KRI5</accession>
<dbReference type="STRING" id="180163.SAMN02745174_00554"/>
<keyword evidence="2" id="KW-0479">Metal-binding</keyword>
<feature type="domain" description="MPN" evidence="7">
    <location>
        <begin position="105"/>
        <end position="227"/>
    </location>
</feature>
<proteinExistence type="inferred from homology"/>
<evidence type="ECO:0000256" key="2">
    <source>
        <dbReference type="ARBA" id="ARBA00022723"/>
    </source>
</evidence>
<dbReference type="InterPro" id="IPR020891">
    <property type="entry name" value="UPF0758_CS"/>
</dbReference>
<evidence type="ECO:0000256" key="4">
    <source>
        <dbReference type="ARBA" id="ARBA00022833"/>
    </source>
</evidence>
<dbReference type="GO" id="GO:0046872">
    <property type="term" value="F:metal ion binding"/>
    <property type="evidence" value="ECO:0007669"/>
    <property type="project" value="UniProtKB-KW"/>
</dbReference>
<dbReference type="InterPro" id="IPR046778">
    <property type="entry name" value="UPF0758_N"/>
</dbReference>
<organism evidence="8 9">
    <name type="scientific">Cetobacterium ceti</name>
    <dbReference type="NCBI Taxonomy" id="180163"/>
    <lineage>
        <taxon>Bacteria</taxon>
        <taxon>Fusobacteriati</taxon>
        <taxon>Fusobacteriota</taxon>
        <taxon>Fusobacteriia</taxon>
        <taxon>Fusobacteriales</taxon>
        <taxon>Fusobacteriaceae</taxon>
        <taxon>Cetobacterium</taxon>
    </lineage>
</organism>
<sequence length="230" mass="26664">MDKELVKGHRNRLRERYLQGGYTAFQDYEILEILLGICIPRKDTKPMAKELLKRFKTVEGVLKGELEELMEFQGISRTIGINLKFLGDLSKYNFKNNYLKSDVTTFDGKRDLIGYLKNEIGFGNSEEFMAIFLNSANELIKSETLFKGTIDRSAIYPRKILEKALEYNARSVIFAHNHPSGKITPSKKDIELTKEMENILRVVDVKLLDHIIITKESYLSFLEEGFIDYY</sequence>
<keyword evidence="9" id="KW-1185">Reference proteome</keyword>
<protein>
    <submittedName>
        <fullName evidence="8">DNA repair protein RadC</fullName>
    </submittedName>
</protein>
<dbReference type="AlphaFoldDB" id="A0A1T4KRI5"/>
<evidence type="ECO:0000256" key="6">
    <source>
        <dbReference type="RuleBase" id="RU003797"/>
    </source>
</evidence>
<dbReference type="NCBIfam" id="NF000642">
    <property type="entry name" value="PRK00024.1"/>
    <property type="match status" value="1"/>
</dbReference>
<evidence type="ECO:0000259" key="7">
    <source>
        <dbReference type="PROSITE" id="PS50249"/>
    </source>
</evidence>
<dbReference type="InterPro" id="IPR037518">
    <property type="entry name" value="MPN"/>
</dbReference>
<dbReference type="GO" id="GO:0006508">
    <property type="term" value="P:proteolysis"/>
    <property type="evidence" value="ECO:0007669"/>
    <property type="project" value="UniProtKB-KW"/>
</dbReference>
<dbReference type="GO" id="GO:0008237">
    <property type="term" value="F:metallopeptidase activity"/>
    <property type="evidence" value="ECO:0007669"/>
    <property type="project" value="UniProtKB-KW"/>
</dbReference>
<comment type="similarity">
    <text evidence="6">Belongs to the UPF0758 family.</text>
</comment>
<keyword evidence="5" id="KW-0482">Metalloprotease</keyword>
<dbReference type="RefSeq" id="WP_078693081.1">
    <property type="nucleotide sequence ID" value="NZ_FUWX01000005.1"/>
</dbReference>
<evidence type="ECO:0000256" key="1">
    <source>
        <dbReference type="ARBA" id="ARBA00022670"/>
    </source>
</evidence>
<dbReference type="Pfam" id="PF04002">
    <property type="entry name" value="RadC"/>
    <property type="match status" value="1"/>
</dbReference>
<dbReference type="OrthoDB" id="9804482at2"/>
<dbReference type="InterPro" id="IPR025657">
    <property type="entry name" value="RadC_JAB"/>
</dbReference>
<name>A0A1T4KRI5_9FUSO</name>
<dbReference type="PROSITE" id="PS50249">
    <property type="entry name" value="MPN"/>
    <property type="match status" value="1"/>
</dbReference>
<dbReference type="Gene3D" id="3.40.140.10">
    <property type="entry name" value="Cytidine Deaminase, domain 2"/>
    <property type="match status" value="1"/>
</dbReference>